<gene>
    <name evidence="2" type="ORF">ZT1E4_G1136</name>
</gene>
<keyword evidence="1" id="KW-0732">Signal</keyword>
<feature type="signal peptide" evidence="1">
    <location>
        <begin position="1"/>
        <end position="22"/>
    </location>
</feature>
<organism evidence="2 3">
    <name type="scientific">Zymoseptoria tritici ST99CH_1E4</name>
    <dbReference type="NCBI Taxonomy" id="1276532"/>
    <lineage>
        <taxon>Eukaryota</taxon>
        <taxon>Fungi</taxon>
        <taxon>Dikarya</taxon>
        <taxon>Ascomycota</taxon>
        <taxon>Pezizomycotina</taxon>
        <taxon>Dothideomycetes</taxon>
        <taxon>Dothideomycetidae</taxon>
        <taxon>Mycosphaerellales</taxon>
        <taxon>Mycosphaerellaceae</taxon>
        <taxon>Zymoseptoria</taxon>
    </lineage>
</organism>
<evidence type="ECO:0000256" key="1">
    <source>
        <dbReference type="SAM" id="SignalP"/>
    </source>
</evidence>
<dbReference type="EMBL" id="LT854253">
    <property type="protein sequence ID" value="SMR42358.1"/>
    <property type="molecule type" value="Genomic_DNA"/>
</dbReference>
<protein>
    <recommendedName>
        <fullName evidence="4">Cyanovirin-N domain-containing protein</fullName>
    </recommendedName>
</protein>
<accession>A0A2H1FM10</accession>
<name>A0A2H1FM10_ZYMTR</name>
<feature type="chain" id="PRO_5013574426" description="Cyanovirin-N domain-containing protein" evidence="1">
    <location>
        <begin position="23"/>
        <end position="137"/>
    </location>
</feature>
<evidence type="ECO:0000313" key="3">
    <source>
        <dbReference type="Proteomes" id="UP000245764"/>
    </source>
</evidence>
<dbReference type="AlphaFoldDB" id="A0A2H1FM10"/>
<proteinExistence type="predicted"/>
<reference evidence="3" key="1">
    <citation type="submission" date="2017-05" db="EMBL/GenBank/DDBJ databases">
        <authorList>
            <person name="Song R."/>
            <person name="Chenine A.L."/>
            <person name="Ruprecht R.M."/>
        </authorList>
    </citation>
    <scope>NUCLEOTIDE SEQUENCE [LARGE SCALE GENOMIC DNA]</scope>
</reference>
<dbReference type="Proteomes" id="UP000245764">
    <property type="component" value="Chromosome 1"/>
</dbReference>
<sequence>MQYPKQPLIIAAILSMASHSLACVDFGFTISQFDYGAGDLSDNGVKICTFNGYGGNKGYNMKCNPGYSAATTPAPVGQHRVGISRSASPRRSVRLATLSLARNLCRAVLQGHSHRGIWVFRDARRELGCCCLFLYLS</sequence>
<evidence type="ECO:0000313" key="2">
    <source>
        <dbReference type="EMBL" id="SMR42358.1"/>
    </source>
</evidence>
<evidence type="ECO:0008006" key="4">
    <source>
        <dbReference type="Google" id="ProtNLM"/>
    </source>
</evidence>